<dbReference type="InterPro" id="IPR006037">
    <property type="entry name" value="RCK_C"/>
</dbReference>
<evidence type="ECO:0000259" key="8">
    <source>
        <dbReference type="PROSITE" id="PS51202"/>
    </source>
</evidence>
<keyword evidence="2" id="KW-0813">Transport</keyword>
<accession>Q2W7E4</accession>
<gene>
    <name evidence="9" type="ordered locus">amb1427</name>
</gene>
<proteinExistence type="predicted"/>
<dbReference type="GO" id="GO:0008324">
    <property type="term" value="F:monoatomic cation transmembrane transporter activity"/>
    <property type="evidence" value="ECO:0007669"/>
    <property type="project" value="InterPro"/>
</dbReference>
<dbReference type="InterPro" id="IPR051679">
    <property type="entry name" value="DASS-Related_Transporters"/>
</dbReference>
<feature type="transmembrane region" description="Helical" evidence="7">
    <location>
        <begin position="500"/>
        <end position="521"/>
    </location>
</feature>
<feature type="transmembrane region" description="Helical" evidence="7">
    <location>
        <begin position="6"/>
        <end position="21"/>
    </location>
</feature>
<dbReference type="PROSITE" id="PS51202">
    <property type="entry name" value="RCK_C"/>
    <property type="match status" value="2"/>
</dbReference>
<name>Q2W7E4_PARM1</name>
<keyword evidence="10" id="KW-1185">Reference proteome</keyword>
<dbReference type="GO" id="GO:0006813">
    <property type="term" value="P:potassium ion transport"/>
    <property type="evidence" value="ECO:0007669"/>
    <property type="project" value="InterPro"/>
</dbReference>
<evidence type="ECO:0000256" key="3">
    <source>
        <dbReference type="ARBA" id="ARBA00022692"/>
    </source>
</evidence>
<feature type="transmembrane region" description="Helical" evidence="7">
    <location>
        <begin position="28"/>
        <end position="45"/>
    </location>
</feature>
<dbReference type="AlphaFoldDB" id="Q2W7E4"/>
<evidence type="ECO:0000256" key="6">
    <source>
        <dbReference type="ARBA" id="ARBA00023136"/>
    </source>
</evidence>
<feature type="transmembrane region" description="Helical" evidence="7">
    <location>
        <begin position="393"/>
        <end position="426"/>
    </location>
</feature>
<feature type="transmembrane region" description="Helical" evidence="7">
    <location>
        <begin position="559"/>
        <end position="582"/>
    </location>
</feature>
<dbReference type="InterPro" id="IPR004680">
    <property type="entry name" value="Cit_transptr-like_dom"/>
</dbReference>
<dbReference type="Gene3D" id="3.30.70.1450">
    <property type="entry name" value="Regulator of K+ conductance, C-terminal domain"/>
    <property type="match status" value="2"/>
</dbReference>
<dbReference type="Pfam" id="PF03600">
    <property type="entry name" value="CitMHS"/>
    <property type="match status" value="1"/>
</dbReference>
<sequence>MTFEQGLAFTILVATILMFALDKLRYDLVALLSLSAGVLAGLVPPDKAFHGFSDPVVVVVAAALVVSAGIERSGIIERLMKPLSALKSPDALIGTLVALVMVLSAFMKNIGALAIFIPLSVRLARAGGIPVSQILMPLSFASLLGGVMTLIGTSPNIIVSRVRLELTGKAFTMFDFTPVGVGICLAGIGFLTFAWRVLPRDRQGSSGDKGFRIEDYLAEVRIEAHSPLIGATVADLEQLFSGGAVTVAAIIRDQGHRYVPGGHWEFSESDVLVLEGDPMALKPLLDQAGLVLMGGGGLGSEDTTVMEAVVMPNSPLVGSSAVRSAMRRRHGMALLAISRGGRHMIERLRQTEFMAGDVLVVEGNGEALPGTLAQLGCLPLGQKAMPASGKSAWLPVGIAFAAMLSVAVGVMPVAPAFFLAAVAMVLLGCLPLRGAYEAIHWPIIILLGALIPISDSMKSTGASDLLAGWLALAASQVPVPMALGLVLLASMLLAPFLHHAATVLLMGPVAAGMAVKLGLAVDPFLMAVALGAASDFLTPIGHQCNTLVMGVGGYRFGDYWRLGLPLSVIVLVSGTLLILTFWPI</sequence>
<feature type="transmembrane region" description="Helical" evidence="7">
    <location>
        <begin position="466"/>
        <end position="488"/>
    </location>
</feature>
<reference evidence="9 10" key="1">
    <citation type="journal article" date="2005" name="DNA Res.">
        <title>Complete genome sequence of the facultative anaerobic magnetotactic bacterium Magnetospirillum sp. strain AMB-1.</title>
        <authorList>
            <person name="Matsunaga T."/>
            <person name="Okamura Y."/>
            <person name="Fukuda Y."/>
            <person name="Wahyudi A.T."/>
            <person name="Murase Y."/>
            <person name="Takeyama H."/>
        </authorList>
    </citation>
    <scope>NUCLEOTIDE SEQUENCE [LARGE SCALE GENOMIC DNA]</scope>
    <source>
        <strain evidence="10">ATCC 700264 / AMB-1</strain>
    </source>
</reference>
<dbReference type="PANTHER" id="PTHR43652">
    <property type="entry name" value="BASIC AMINO ACID ANTIPORTER YFCC-RELATED"/>
    <property type="match status" value="1"/>
</dbReference>
<feature type="transmembrane region" description="Helical" evidence="7">
    <location>
        <begin position="438"/>
        <end position="454"/>
    </location>
</feature>
<evidence type="ECO:0000256" key="1">
    <source>
        <dbReference type="ARBA" id="ARBA00004141"/>
    </source>
</evidence>
<keyword evidence="3 7" id="KW-0812">Transmembrane</keyword>
<keyword evidence="4" id="KW-0677">Repeat</keyword>
<evidence type="ECO:0000256" key="5">
    <source>
        <dbReference type="ARBA" id="ARBA00022989"/>
    </source>
</evidence>
<evidence type="ECO:0000256" key="4">
    <source>
        <dbReference type="ARBA" id="ARBA00022737"/>
    </source>
</evidence>
<dbReference type="EMBL" id="AP007255">
    <property type="protein sequence ID" value="BAE50231.1"/>
    <property type="molecule type" value="Genomic_DNA"/>
</dbReference>
<organism evidence="9 10">
    <name type="scientific">Paramagnetospirillum magneticum (strain ATCC 700264 / AMB-1)</name>
    <name type="common">Magnetospirillum magneticum</name>
    <dbReference type="NCBI Taxonomy" id="342108"/>
    <lineage>
        <taxon>Bacteria</taxon>
        <taxon>Pseudomonadati</taxon>
        <taxon>Pseudomonadota</taxon>
        <taxon>Alphaproteobacteria</taxon>
        <taxon>Rhodospirillales</taxon>
        <taxon>Magnetospirillaceae</taxon>
        <taxon>Paramagnetospirillum</taxon>
    </lineage>
</organism>
<dbReference type="HOGENOM" id="CLU_005170_6_1_5"/>
<evidence type="ECO:0000313" key="10">
    <source>
        <dbReference type="Proteomes" id="UP000007058"/>
    </source>
</evidence>
<protein>
    <submittedName>
        <fullName evidence="9">Di-and tricarboxylate transporters</fullName>
    </submittedName>
</protein>
<dbReference type="OrthoDB" id="9809303at2"/>
<feature type="transmembrane region" description="Helical" evidence="7">
    <location>
        <begin position="171"/>
        <end position="195"/>
    </location>
</feature>
<dbReference type="RefSeq" id="WP_011383837.1">
    <property type="nucleotide sequence ID" value="NC_007626.1"/>
</dbReference>
<dbReference type="SUPFAM" id="SSF116726">
    <property type="entry name" value="TrkA C-terminal domain-like"/>
    <property type="match status" value="2"/>
</dbReference>
<evidence type="ECO:0000256" key="7">
    <source>
        <dbReference type="SAM" id="Phobius"/>
    </source>
</evidence>
<dbReference type="Pfam" id="PF02080">
    <property type="entry name" value="TrkA_C"/>
    <property type="match status" value="2"/>
</dbReference>
<keyword evidence="6 7" id="KW-0472">Membrane</keyword>
<dbReference type="InterPro" id="IPR036721">
    <property type="entry name" value="RCK_C_sf"/>
</dbReference>
<feature type="domain" description="RCK C-terminal" evidence="8">
    <location>
        <begin position="204"/>
        <end position="290"/>
    </location>
</feature>
<dbReference type="GO" id="GO:0005886">
    <property type="term" value="C:plasma membrane"/>
    <property type="evidence" value="ECO:0007669"/>
    <property type="project" value="TreeGrafter"/>
</dbReference>
<keyword evidence="5 7" id="KW-1133">Transmembrane helix</keyword>
<dbReference type="PANTHER" id="PTHR43652:SF2">
    <property type="entry name" value="BASIC AMINO ACID ANTIPORTER YFCC-RELATED"/>
    <property type="match status" value="1"/>
</dbReference>
<evidence type="ECO:0000313" key="9">
    <source>
        <dbReference type="EMBL" id="BAE50231.1"/>
    </source>
</evidence>
<comment type="subcellular location">
    <subcellularLocation>
        <location evidence="1">Membrane</location>
        <topology evidence="1">Multi-pass membrane protein</topology>
    </subcellularLocation>
</comment>
<dbReference type="KEGG" id="mag:amb1427"/>
<dbReference type="STRING" id="342108.amb1427"/>
<feature type="transmembrane region" description="Helical" evidence="7">
    <location>
        <begin position="51"/>
        <end position="70"/>
    </location>
</feature>
<dbReference type="Proteomes" id="UP000007058">
    <property type="component" value="Chromosome"/>
</dbReference>
<feature type="transmembrane region" description="Helical" evidence="7">
    <location>
        <begin position="91"/>
        <end position="117"/>
    </location>
</feature>
<feature type="transmembrane region" description="Helical" evidence="7">
    <location>
        <begin position="137"/>
        <end position="159"/>
    </location>
</feature>
<evidence type="ECO:0000256" key="2">
    <source>
        <dbReference type="ARBA" id="ARBA00022448"/>
    </source>
</evidence>
<feature type="domain" description="RCK C-terminal" evidence="8">
    <location>
        <begin position="293"/>
        <end position="378"/>
    </location>
</feature>